<proteinExistence type="predicted"/>
<dbReference type="GeneID" id="80558417"/>
<organism evidence="1 2">
    <name type="scientific">Cotonvirus japonicus</name>
    <dbReference type="NCBI Taxonomy" id="2811091"/>
    <lineage>
        <taxon>Viruses</taxon>
        <taxon>Varidnaviria</taxon>
        <taxon>Bamfordvirae</taxon>
        <taxon>Nucleocytoviricota</taxon>
        <taxon>Megaviricetes</taxon>
        <taxon>Imitervirales</taxon>
        <taxon>Mimiviridae</taxon>
        <taxon>Megamimivirinae</taxon>
        <taxon>Cotonvirus</taxon>
        <taxon>Cotonvirus japonicum</taxon>
    </lineage>
</organism>
<protein>
    <submittedName>
        <fullName evidence="1">Papain-like cysteine peptidase</fullName>
    </submittedName>
</protein>
<dbReference type="RefSeq" id="YP_010841820.1">
    <property type="nucleotide sequence ID" value="NC_079139.1"/>
</dbReference>
<name>A0ABM7NSR6_9VIRU</name>
<keyword evidence="2" id="KW-1185">Reference proteome</keyword>
<dbReference type="InterPro" id="IPR014903">
    <property type="entry name" value="DUF1796"/>
</dbReference>
<dbReference type="Pfam" id="PF08795">
    <property type="entry name" value="DUF1796"/>
    <property type="match status" value="1"/>
</dbReference>
<reference evidence="1 2" key="1">
    <citation type="submission" date="2021-02" db="EMBL/GenBank/DDBJ databases">
        <title>Cotonvirus japonicus, which uses Golgi apparatus of host cells for its virion factory, phylogenetically links tailed tupanvirus and icosahedral mimivirus.</title>
        <authorList>
            <person name="Takahashi H."/>
            <person name="Fukaya S."/>
            <person name="Song C."/>
            <person name="Murata K."/>
            <person name="Takemura M."/>
        </authorList>
    </citation>
    <scope>NUCLEOTIDE SEQUENCE [LARGE SCALE GENOMIC DNA]</scope>
</reference>
<accession>A0ABM7NSR6</accession>
<dbReference type="EMBL" id="AP024483">
    <property type="protein sequence ID" value="BCS83212.1"/>
    <property type="molecule type" value="Genomic_DNA"/>
</dbReference>
<dbReference type="Proteomes" id="UP001321479">
    <property type="component" value="Segment"/>
</dbReference>
<evidence type="ECO:0000313" key="2">
    <source>
        <dbReference type="Proteomes" id="UP001321479"/>
    </source>
</evidence>
<evidence type="ECO:0000313" key="1">
    <source>
        <dbReference type="EMBL" id="BCS83212.1"/>
    </source>
</evidence>
<sequence>MTDHEFISLGSNCAVKFSISHFNEYQMAYPFDWLITNNIDKIVKFINDGNYDDFIDFDHYSFQIGHSNNLVTDLESKIINGLDKNTLINTVIKYNKEPIFLKERIYDELKTLVDESSKKINQTINLEEVTSELFKKLVIIMTCENTMLVHDHHINISWNDVKEKYHRRFERFLNINELNKPIIFVRFVHYDEDINKLRNALQKNFKNYYLLLLYNDDKLNKNDIQLFTKIDDICYKYTGNLIFDSQPFFKQIFQNFVTNVIKNNH</sequence>